<feature type="chain" id="PRO_5043530893" description="Protein kinase domain-containing protein" evidence="11">
    <location>
        <begin position="36"/>
        <end position="630"/>
    </location>
</feature>
<dbReference type="InterPro" id="IPR013210">
    <property type="entry name" value="LRR_N_plant-typ"/>
</dbReference>
<comment type="subcellular location">
    <subcellularLocation>
        <location evidence="1">Membrane</location>
        <topology evidence="1">Single-pass membrane protein</topology>
    </subcellularLocation>
</comment>
<feature type="signal peptide" evidence="11">
    <location>
        <begin position="1"/>
        <end position="35"/>
    </location>
</feature>
<dbReference type="Gene3D" id="3.80.10.10">
    <property type="entry name" value="Ribonuclease Inhibitor"/>
    <property type="match status" value="2"/>
</dbReference>
<dbReference type="InterPro" id="IPR011009">
    <property type="entry name" value="Kinase-like_dom_sf"/>
</dbReference>
<sequence>MGAHALTSLVRPPPSSFSLIIVIVSLLALSHVGTPATGLTEAESLLKFKSSLTHNEAIPNWDPSKTPCTAENTSNWLGVICHGGKVWGLQLENMGLGGTIDIDALSQLPELRTISLKFNNFEGPIPDFRRLVKLRSVYLSNNKFSGDIPDDAFDGMDALRRVILSNNAFTGNIPTSLTTLPILVEAKLEGNQFQGGIPNFQQKPLPAINLANNQLEGPLPSNLKNLDPKFVSGNKGLCGPPLEQCSGDKAAGTKGSQNKPSSKSIIIALAVLLAIVTLTLIIVFLLVCRRKRKGTLEKQESLASQDGNQIEEVYVPPSVEPTNTKKRPTEPGKLNFVSEDRKAFDLSDLLTASAEVLESGNFVSAYKVEIFPGELLVVKRFRQMSKIGREDFHEHIRRMGRLRHPNLLALVAYYYRKEEKLLVFDYVDNGTLASHLHGNRKKKDQLLDWQTRLKIIKGVARGLAYLYSELPVLVVPYGYLKSSNVLLDNSYEPLLMDYALLPLINQEQAQNLMVAYKSPEYAQHGRITKKTDVWSLGILILEVLTGRFPTNFLTVGNVKGENLIEWVNEIASAEEKGEDVFDKEMGDTQFGKDEMRKLLKIGFNCCHEDVDVRWSIKEAVEKIEEIQEKS</sequence>
<keyword evidence="8 10" id="KW-0472">Membrane</keyword>
<dbReference type="GO" id="GO:0004672">
    <property type="term" value="F:protein kinase activity"/>
    <property type="evidence" value="ECO:0007669"/>
    <property type="project" value="InterPro"/>
</dbReference>
<protein>
    <recommendedName>
        <fullName evidence="12">Protein kinase domain-containing protein</fullName>
    </recommendedName>
</protein>
<dbReference type="Proteomes" id="UP001443914">
    <property type="component" value="Unassembled WGS sequence"/>
</dbReference>
<evidence type="ECO:0000256" key="2">
    <source>
        <dbReference type="ARBA" id="ARBA00022553"/>
    </source>
</evidence>
<gene>
    <name evidence="13" type="ORF">RND81_05G236300</name>
</gene>
<evidence type="ECO:0000259" key="12">
    <source>
        <dbReference type="PROSITE" id="PS50011"/>
    </source>
</evidence>
<dbReference type="SUPFAM" id="SSF52058">
    <property type="entry name" value="L domain-like"/>
    <property type="match status" value="1"/>
</dbReference>
<accession>A0AAW1L3F0</accession>
<dbReference type="Gene3D" id="3.30.200.20">
    <property type="entry name" value="Phosphorylase Kinase, domain 1"/>
    <property type="match status" value="1"/>
</dbReference>
<keyword evidence="7 10" id="KW-1133">Transmembrane helix</keyword>
<keyword evidence="9" id="KW-0675">Receptor</keyword>
<dbReference type="PANTHER" id="PTHR48007">
    <property type="entry name" value="LEUCINE-RICH REPEAT RECEPTOR-LIKE PROTEIN KINASE PXC1"/>
    <property type="match status" value="1"/>
</dbReference>
<proteinExistence type="predicted"/>
<evidence type="ECO:0000256" key="10">
    <source>
        <dbReference type="SAM" id="Phobius"/>
    </source>
</evidence>
<dbReference type="InterPro" id="IPR032675">
    <property type="entry name" value="LRR_dom_sf"/>
</dbReference>
<dbReference type="PANTHER" id="PTHR48007:SF67">
    <property type="entry name" value="POLLEN RECEPTOR-LIKE KINASE 1"/>
    <property type="match status" value="1"/>
</dbReference>
<keyword evidence="14" id="KW-1185">Reference proteome</keyword>
<evidence type="ECO:0000256" key="11">
    <source>
        <dbReference type="SAM" id="SignalP"/>
    </source>
</evidence>
<dbReference type="Gene3D" id="1.10.510.10">
    <property type="entry name" value="Transferase(Phosphotransferase) domain 1"/>
    <property type="match status" value="1"/>
</dbReference>
<evidence type="ECO:0000256" key="4">
    <source>
        <dbReference type="ARBA" id="ARBA00022692"/>
    </source>
</evidence>
<keyword evidence="2" id="KW-0597">Phosphoprotein</keyword>
<dbReference type="AlphaFoldDB" id="A0AAW1L3F0"/>
<dbReference type="PROSITE" id="PS50011">
    <property type="entry name" value="PROTEIN_KINASE_DOM"/>
    <property type="match status" value="1"/>
</dbReference>
<dbReference type="SUPFAM" id="SSF56112">
    <property type="entry name" value="Protein kinase-like (PK-like)"/>
    <property type="match status" value="1"/>
</dbReference>
<keyword evidence="3" id="KW-0433">Leucine-rich repeat</keyword>
<evidence type="ECO:0000256" key="1">
    <source>
        <dbReference type="ARBA" id="ARBA00004167"/>
    </source>
</evidence>
<dbReference type="Pfam" id="PF13855">
    <property type="entry name" value="LRR_8"/>
    <property type="match status" value="1"/>
</dbReference>
<evidence type="ECO:0000256" key="7">
    <source>
        <dbReference type="ARBA" id="ARBA00022989"/>
    </source>
</evidence>
<dbReference type="InterPro" id="IPR000719">
    <property type="entry name" value="Prot_kinase_dom"/>
</dbReference>
<name>A0AAW1L3F0_SAPOF</name>
<dbReference type="InterPro" id="IPR046959">
    <property type="entry name" value="PRK1-6/SRF4-like"/>
</dbReference>
<reference evidence="13" key="1">
    <citation type="submission" date="2024-03" db="EMBL/GenBank/DDBJ databases">
        <title>WGS assembly of Saponaria officinalis var. Norfolk2.</title>
        <authorList>
            <person name="Jenkins J."/>
            <person name="Shu S."/>
            <person name="Grimwood J."/>
            <person name="Barry K."/>
            <person name="Goodstein D."/>
            <person name="Schmutz J."/>
            <person name="Leebens-Mack J."/>
            <person name="Osbourn A."/>
        </authorList>
    </citation>
    <scope>NUCLEOTIDE SEQUENCE [LARGE SCALE GENOMIC DNA]</scope>
    <source>
        <strain evidence="13">JIC</strain>
    </source>
</reference>
<keyword evidence="4 10" id="KW-0812">Transmembrane</keyword>
<evidence type="ECO:0000313" key="13">
    <source>
        <dbReference type="EMBL" id="KAK9726779.1"/>
    </source>
</evidence>
<organism evidence="13 14">
    <name type="scientific">Saponaria officinalis</name>
    <name type="common">Common soapwort</name>
    <name type="synonym">Lychnis saponaria</name>
    <dbReference type="NCBI Taxonomy" id="3572"/>
    <lineage>
        <taxon>Eukaryota</taxon>
        <taxon>Viridiplantae</taxon>
        <taxon>Streptophyta</taxon>
        <taxon>Embryophyta</taxon>
        <taxon>Tracheophyta</taxon>
        <taxon>Spermatophyta</taxon>
        <taxon>Magnoliopsida</taxon>
        <taxon>eudicotyledons</taxon>
        <taxon>Gunneridae</taxon>
        <taxon>Pentapetalae</taxon>
        <taxon>Caryophyllales</taxon>
        <taxon>Caryophyllaceae</taxon>
        <taxon>Caryophylleae</taxon>
        <taxon>Saponaria</taxon>
    </lineage>
</organism>
<dbReference type="FunFam" id="1.10.510.10:FF:000480">
    <property type="entry name" value="Pollen receptor-like kinase 1"/>
    <property type="match status" value="1"/>
</dbReference>
<dbReference type="Pfam" id="PF08263">
    <property type="entry name" value="LRRNT_2"/>
    <property type="match status" value="1"/>
</dbReference>
<dbReference type="Pfam" id="PF00069">
    <property type="entry name" value="Pkinase"/>
    <property type="match status" value="1"/>
</dbReference>
<feature type="transmembrane region" description="Helical" evidence="10">
    <location>
        <begin position="265"/>
        <end position="288"/>
    </location>
</feature>
<keyword evidence="6" id="KW-0677">Repeat</keyword>
<evidence type="ECO:0000256" key="5">
    <source>
        <dbReference type="ARBA" id="ARBA00022729"/>
    </source>
</evidence>
<dbReference type="GO" id="GO:0005524">
    <property type="term" value="F:ATP binding"/>
    <property type="evidence" value="ECO:0007669"/>
    <property type="project" value="InterPro"/>
</dbReference>
<evidence type="ECO:0000256" key="8">
    <source>
        <dbReference type="ARBA" id="ARBA00023136"/>
    </source>
</evidence>
<dbReference type="EMBL" id="JBDFQZ010000005">
    <property type="protein sequence ID" value="KAK9726779.1"/>
    <property type="molecule type" value="Genomic_DNA"/>
</dbReference>
<evidence type="ECO:0000256" key="3">
    <source>
        <dbReference type="ARBA" id="ARBA00022614"/>
    </source>
</evidence>
<comment type="caution">
    <text evidence="13">The sequence shown here is derived from an EMBL/GenBank/DDBJ whole genome shotgun (WGS) entry which is preliminary data.</text>
</comment>
<evidence type="ECO:0000256" key="6">
    <source>
        <dbReference type="ARBA" id="ARBA00022737"/>
    </source>
</evidence>
<evidence type="ECO:0000313" key="14">
    <source>
        <dbReference type="Proteomes" id="UP001443914"/>
    </source>
</evidence>
<feature type="domain" description="Protein kinase" evidence="12">
    <location>
        <begin position="351"/>
        <end position="626"/>
    </location>
</feature>
<keyword evidence="5 11" id="KW-0732">Signal</keyword>
<evidence type="ECO:0000256" key="9">
    <source>
        <dbReference type="ARBA" id="ARBA00023170"/>
    </source>
</evidence>
<dbReference type="GO" id="GO:0016020">
    <property type="term" value="C:membrane"/>
    <property type="evidence" value="ECO:0007669"/>
    <property type="project" value="UniProtKB-SubCell"/>
</dbReference>
<dbReference type="InterPro" id="IPR001611">
    <property type="entry name" value="Leu-rich_rpt"/>
</dbReference>